<dbReference type="PANTHER" id="PTHR30087:SF1">
    <property type="entry name" value="HYPOTHETICAL CYTOSOLIC PROTEIN"/>
    <property type="match status" value="1"/>
</dbReference>
<dbReference type="PANTHER" id="PTHR30087">
    <property type="entry name" value="INNER MEMBRANE PROTEIN"/>
    <property type="match status" value="1"/>
</dbReference>
<dbReference type="Pfam" id="PF04463">
    <property type="entry name" value="2-thiour_desulf"/>
    <property type="match status" value="1"/>
</dbReference>
<dbReference type="Proteomes" id="UP000183371">
    <property type="component" value="Unassembled WGS sequence"/>
</dbReference>
<dbReference type="RefSeq" id="WP_054782949.1">
    <property type="nucleotide sequence ID" value="NZ_FPBD01000003.1"/>
</dbReference>
<protein>
    <submittedName>
        <fullName evidence="1">Uncharacterized conserved protein YbbK, DUF523 family</fullName>
    </submittedName>
</protein>
<dbReference type="InterPro" id="IPR007553">
    <property type="entry name" value="2-thiour_desulf"/>
</dbReference>
<dbReference type="AlphaFoldDB" id="A0A1I7B3Z9"/>
<keyword evidence="2" id="KW-1185">Reference proteome</keyword>
<proteinExistence type="predicted"/>
<dbReference type="EMBL" id="FPBD01000003">
    <property type="protein sequence ID" value="SFT81868.1"/>
    <property type="molecule type" value="Genomic_DNA"/>
</dbReference>
<evidence type="ECO:0000313" key="2">
    <source>
        <dbReference type="Proteomes" id="UP000183371"/>
    </source>
</evidence>
<accession>A0A1I7B3Z9</accession>
<gene>
    <name evidence="1" type="ORF">SAMN05444141_103609</name>
</gene>
<organism evidence="1 2">
    <name type="scientific">Pseudovibrio denitrificans</name>
    <dbReference type="NCBI Taxonomy" id="258256"/>
    <lineage>
        <taxon>Bacteria</taxon>
        <taxon>Pseudomonadati</taxon>
        <taxon>Pseudomonadota</taxon>
        <taxon>Alphaproteobacteria</taxon>
        <taxon>Hyphomicrobiales</taxon>
        <taxon>Stappiaceae</taxon>
        <taxon>Pseudovibrio</taxon>
    </lineage>
</organism>
<reference evidence="2" key="1">
    <citation type="submission" date="2016-10" db="EMBL/GenBank/DDBJ databases">
        <authorList>
            <person name="Varghese N."/>
            <person name="Submissions S."/>
        </authorList>
    </citation>
    <scope>NUCLEOTIDE SEQUENCE [LARGE SCALE GENOMIC DNA]</scope>
    <source>
        <strain evidence="2">DSM 17465</strain>
    </source>
</reference>
<name>A0A1I7B3Z9_9HYPH</name>
<sequence>MPEKILISACLLGEPVRYNGTGLSLENTLLSEWKTAGILVPLCPEVAAGFQTPRPPAEIEAGQLGTDVFAGNGSIYENTGRDVSEQFRFGADLAVKTAIEAGCRFALLTDGSPSCGSSFIYSGHHDGQTRSGMGVVTAALRHHGVEVFAQHQIHELAEQLRR</sequence>
<evidence type="ECO:0000313" key="1">
    <source>
        <dbReference type="EMBL" id="SFT81868.1"/>
    </source>
</evidence>